<organism evidence="1">
    <name type="scientific">marine sediment metagenome</name>
    <dbReference type="NCBI Taxonomy" id="412755"/>
    <lineage>
        <taxon>unclassified sequences</taxon>
        <taxon>metagenomes</taxon>
        <taxon>ecological metagenomes</taxon>
    </lineage>
</organism>
<dbReference type="AlphaFoldDB" id="A0A0F9SDM1"/>
<gene>
    <name evidence="1" type="ORF">LCGC14_0864220</name>
</gene>
<protein>
    <recommendedName>
        <fullName evidence="2">Lipoprotein</fullName>
    </recommendedName>
</protein>
<dbReference type="EMBL" id="LAZR01002633">
    <property type="protein sequence ID" value="KKN27488.1"/>
    <property type="molecule type" value="Genomic_DNA"/>
</dbReference>
<evidence type="ECO:0008006" key="2">
    <source>
        <dbReference type="Google" id="ProtNLM"/>
    </source>
</evidence>
<name>A0A0F9SDM1_9ZZZZ</name>
<accession>A0A0F9SDM1</accession>
<evidence type="ECO:0000313" key="1">
    <source>
        <dbReference type="EMBL" id="KKN27488.1"/>
    </source>
</evidence>
<comment type="caution">
    <text evidence="1">The sequence shown here is derived from an EMBL/GenBank/DDBJ whole genome shotgun (WGS) entry which is preliminary data.</text>
</comment>
<dbReference type="PROSITE" id="PS51257">
    <property type="entry name" value="PROKAR_LIPOPROTEIN"/>
    <property type="match status" value="1"/>
</dbReference>
<sequence>MNLSLKIISVAAIAFTMSGCTVYQDGPSAHKPHKKVVKVVTPVLVTEHNSPSIMVVKAKPTKEVCTKHDNHWHCKAR</sequence>
<reference evidence="1" key="1">
    <citation type="journal article" date="2015" name="Nature">
        <title>Complex archaea that bridge the gap between prokaryotes and eukaryotes.</title>
        <authorList>
            <person name="Spang A."/>
            <person name="Saw J.H."/>
            <person name="Jorgensen S.L."/>
            <person name="Zaremba-Niedzwiedzka K."/>
            <person name="Martijn J."/>
            <person name="Lind A.E."/>
            <person name="van Eijk R."/>
            <person name="Schleper C."/>
            <person name="Guy L."/>
            <person name="Ettema T.J."/>
        </authorList>
    </citation>
    <scope>NUCLEOTIDE SEQUENCE</scope>
</reference>
<proteinExistence type="predicted"/>